<accession>A0A564YFY5</accession>
<dbReference type="AlphaFoldDB" id="A0A564YFY5"/>
<dbReference type="Proteomes" id="UP000321570">
    <property type="component" value="Unassembled WGS sequence"/>
</dbReference>
<keyword evidence="2" id="KW-1185">Reference proteome</keyword>
<proteinExistence type="predicted"/>
<reference evidence="1 2" key="1">
    <citation type="submission" date="2019-07" db="EMBL/GenBank/DDBJ databases">
        <authorList>
            <person name="Jastrzebski P J."/>
            <person name="Paukszto L."/>
            <person name="Jastrzebski P J."/>
        </authorList>
    </citation>
    <scope>NUCLEOTIDE SEQUENCE [LARGE SCALE GENOMIC DNA]</scope>
    <source>
        <strain evidence="1 2">WMS-il1</strain>
    </source>
</reference>
<organism evidence="1 2">
    <name type="scientific">Hymenolepis diminuta</name>
    <name type="common">Rat tapeworm</name>
    <dbReference type="NCBI Taxonomy" id="6216"/>
    <lineage>
        <taxon>Eukaryota</taxon>
        <taxon>Metazoa</taxon>
        <taxon>Spiralia</taxon>
        <taxon>Lophotrochozoa</taxon>
        <taxon>Platyhelminthes</taxon>
        <taxon>Cestoda</taxon>
        <taxon>Eucestoda</taxon>
        <taxon>Cyclophyllidea</taxon>
        <taxon>Hymenolepididae</taxon>
        <taxon>Hymenolepis</taxon>
    </lineage>
</organism>
<evidence type="ECO:0000313" key="1">
    <source>
        <dbReference type="EMBL" id="VUZ46185.1"/>
    </source>
</evidence>
<name>A0A564YFY5_HYMDI</name>
<evidence type="ECO:0000313" key="2">
    <source>
        <dbReference type="Proteomes" id="UP000321570"/>
    </source>
</evidence>
<sequence length="55" mass="6641">MIEVSDKLKLEDIVNKCKYFEIKCDSSTKQQEFEKRNYVNRIFSETAPRNISYFL</sequence>
<dbReference type="EMBL" id="CABIJS010000210">
    <property type="protein sequence ID" value="VUZ46185.1"/>
    <property type="molecule type" value="Genomic_DNA"/>
</dbReference>
<protein>
    <submittedName>
        <fullName evidence="1">Uncharacterized protein</fullName>
    </submittedName>
</protein>
<gene>
    <name evidence="1" type="ORF">WMSIL1_LOCUS6058</name>
</gene>